<evidence type="ECO:0000313" key="2">
    <source>
        <dbReference type="EMBL" id="CAA9344329.1"/>
    </source>
</evidence>
<feature type="non-terminal residue" evidence="2">
    <location>
        <position position="1"/>
    </location>
</feature>
<name>A0A6J4LX55_9BACT</name>
<reference evidence="2" key="1">
    <citation type="submission" date="2020-02" db="EMBL/GenBank/DDBJ databases">
        <authorList>
            <person name="Meier V. D."/>
        </authorList>
    </citation>
    <scope>NUCLEOTIDE SEQUENCE</scope>
    <source>
        <strain evidence="2">AVDCRST_MAG68</strain>
    </source>
</reference>
<evidence type="ECO:0000256" key="1">
    <source>
        <dbReference type="SAM" id="MobiDB-lite"/>
    </source>
</evidence>
<feature type="non-terminal residue" evidence="2">
    <location>
        <position position="65"/>
    </location>
</feature>
<accession>A0A6J4LX55</accession>
<sequence>GSIGSESSPCGAAGSSRSGLRAVPEGVRRGARGVAQRSRCIRRARRGVECAGRNPDGRPRGRARV</sequence>
<dbReference type="AlphaFoldDB" id="A0A6J4LX55"/>
<proteinExistence type="predicted"/>
<organism evidence="2">
    <name type="scientific">uncultured Gemmatimonadota bacterium</name>
    <dbReference type="NCBI Taxonomy" id="203437"/>
    <lineage>
        <taxon>Bacteria</taxon>
        <taxon>Pseudomonadati</taxon>
        <taxon>Gemmatimonadota</taxon>
        <taxon>environmental samples</taxon>
    </lineage>
</organism>
<protein>
    <submittedName>
        <fullName evidence="2">Uncharacterized protein</fullName>
    </submittedName>
</protein>
<dbReference type="EMBL" id="CADCTW010000153">
    <property type="protein sequence ID" value="CAA9344329.1"/>
    <property type="molecule type" value="Genomic_DNA"/>
</dbReference>
<gene>
    <name evidence="2" type="ORF">AVDCRST_MAG68-3252</name>
</gene>
<feature type="region of interest" description="Disordered" evidence="1">
    <location>
        <begin position="1"/>
        <end position="38"/>
    </location>
</feature>